<gene>
    <name evidence="6" type="primary">wcaJ_1</name>
    <name evidence="6" type="ORF">DSM104635_00871</name>
</gene>
<dbReference type="PANTHER" id="PTHR30576:SF21">
    <property type="entry name" value="UDP-GLUCOSE:UNDECAPRENYL-PHOSPHATE GLUCOSE-1-PHOSPHATE TRANSFERASE"/>
    <property type="match status" value="1"/>
</dbReference>
<evidence type="ECO:0000313" key="6">
    <source>
        <dbReference type="EMBL" id="QGZ94055.1"/>
    </source>
</evidence>
<dbReference type="InterPro" id="IPR003362">
    <property type="entry name" value="Bact_transf"/>
</dbReference>
<evidence type="ECO:0000256" key="3">
    <source>
        <dbReference type="SAM" id="MobiDB-lite"/>
    </source>
</evidence>
<dbReference type="GO" id="GO:0009242">
    <property type="term" value="P:colanic acid biosynthetic process"/>
    <property type="evidence" value="ECO:0007669"/>
    <property type="project" value="TreeGrafter"/>
</dbReference>
<dbReference type="GO" id="GO:0089702">
    <property type="term" value="F:undecaprenyl-phosphate glucose phosphotransferase activity"/>
    <property type="evidence" value="ECO:0007669"/>
    <property type="project" value="UniProtKB-EC"/>
</dbReference>
<name>A0A6I6MGZ9_9CAUL</name>
<dbReference type="Pfam" id="PF02397">
    <property type="entry name" value="Bac_transf"/>
    <property type="match status" value="1"/>
</dbReference>
<evidence type="ECO:0000256" key="2">
    <source>
        <dbReference type="ARBA" id="ARBA00023169"/>
    </source>
</evidence>
<dbReference type="PANTHER" id="PTHR30576">
    <property type="entry name" value="COLANIC BIOSYNTHESIS UDP-GLUCOSE LIPID CARRIER TRANSFERASE"/>
    <property type="match status" value="1"/>
</dbReference>
<dbReference type="AlphaFoldDB" id="A0A6I6MGZ9"/>
<sequence>MIPLRGAPQKEARWAVGTVMRENAKPGGAHADRADSRAESANPRPQGPRFANTPPVSNEAHPRVEIIHFWTPSRPGDEPPVGGWSKRAFDIAVSASALVLFAPLLLLIALIVRLDSAGAAIFKQERGGYRGKTFMIWKFRTMTVTENRGVVQARSGDARFTRIGGFLRRTSLDELPQLINVLLGDMSIIGPRPHALEHDIKFEKVDDRYPIRFRARPGVTGLAQVNGSRGPTETEEKISTRTGFDAEYVQAWSWSREIEILGRTAAILTKYDPAAL</sequence>
<evidence type="ECO:0000259" key="5">
    <source>
        <dbReference type="Pfam" id="PF02397"/>
    </source>
</evidence>
<feature type="domain" description="Bacterial sugar transferase" evidence="5">
    <location>
        <begin position="86"/>
        <end position="267"/>
    </location>
</feature>
<dbReference type="EC" id="2.7.8.31" evidence="6"/>
<keyword evidence="2" id="KW-0270">Exopolysaccharide synthesis</keyword>
<feature type="transmembrane region" description="Helical" evidence="4">
    <location>
        <begin position="91"/>
        <end position="114"/>
    </location>
</feature>
<feature type="region of interest" description="Disordered" evidence="3">
    <location>
        <begin position="1"/>
        <end position="57"/>
    </location>
</feature>
<keyword evidence="4" id="KW-1133">Transmembrane helix</keyword>
<protein>
    <submittedName>
        <fullName evidence="6">UDP-glucose:undecaprenyl-phosphate glucose-1-phosphate transferase</fullName>
        <ecNumber evidence="6">2.7.8.31</ecNumber>
    </submittedName>
</protein>
<keyword evidence="4" id="KW-0812">Transmembrane</keyword>
<keyword evidence="6" id="KW-0808">Transferase</keyword>
<comment type="similarity">
    <text evidence="1">Belongs to the bacterial sugar transferase family.</text>
</comment>
<dbReference type="Proteomes" id="UP000431269">
    <property type="component" value="Chromosome"/>
</dbReference>
<evidence type="ECO:0000256" key="4">
    <source>
        <dbReference type="SAM" id="Phobius"/>
    </source>
</evidence>
<organism evidence="6 7">
    <name type="scientific">Terricaulis silvestris</name>
    <dbReference type="NCBI Taxonomy" id="2686094"/>
    <lineage>
        <taxon>Bacteria</taxon>
        <taxon>Pseudomonadati</taxon>
        <taxon>Pseudomonadota</taxon>
        <taxon>Alphaproteobacteria</taxon>
        <taxon>Caulobacterales</taxon>
        <taxon>Caulobacteraceae</taxon>
        <taxon>Terricaulis</taxon>
    </lineage>
</organism>
<accession>A0A6I6MGZ9</accession>
<dbReference type="GO" id="GO:0000271">
    <property type="term" value="P:polysaccharide biosynthetic process"/>
    <property type="evidence" value="ECO:0007669"/>
    <property type="project" value="UniProtKB-KW"/>
</dbReference>
<evidence type="ECO:0000313" key="7">
    <source>
        <dbReference type="Proteomes" id="UP000431269"/>
    </source>
</evidence>
<keyword evidence="4" id="KW-0472">Membrane</keyword>
<reference evidence="7" key="1">
    <citation type="submission" date="2019-12" db="EMBL/GenBank/DDBJ databases">
        <title>Complete genome of Terracaulis silvestris 0127_4.</title>
        <authorList>
            <person name="Vieira S."/>
            <person name="Riedel T."/>
            <person name="Sproer C."/>
            <person name="Pascual J."/>
            <person name="Boedeker C."/>
            <person name="Overmann J."/>
        </authorList>
    </citation>
    <scope>NUCLEOTIDE SEQUENCE [LARGE SCALE GENOMIC DNA]</scope>
    <source>
        <strain evidence="7">0127_4</strain>
    </source>
</reference>
<dbReference type="EMBL" id="CP047045">
    <property type="protein sequence ID" value="QGZ94055.1"/>
    <property type="molecule type" value="Genomic_DNA"/>
</dbReference>
<proteinExistence type="inferred from homology"/>
<evidence type="ECO:0000256" key="1">
    <source>
        <dbReference type="ARBA" id="ARBA00006464"/>
    </source>
</evidence>
<dbReference type="KEGG" id="tsv:DSM104635_00871"/>
<keyword evidence="7" id="KW-1185">Reference proteome</keyword>